<dbReference type="Proteomes" id="UP001597033">
    <property type="component" value="Unassembled WGS sequence"/>
</dbReference>
<organism evidence="4 5">
    <name type="scientific">Pseudoxanthomonas kaohsiungensis</name>
    <dbReference type="NCBI Taxonomy" id="283923"/>
    <lineage>
        <taxon>Bacteria</taxon>
        <taxon>Pseudomonadati</taxon>
        <taxon>Pseudomonadota</taxon>
        <taxon>Gammaproteobacteria</taxon>
        <taxon>Lysobacterales</taxon>
        <taxon>Lysobacteraceae</taxon>
        <taxon>Pseudoxanthomonas</taxon>
    </lineage>
</organism>
<evidence type="ECO:0000313" key="4">
    <source>
        <dbReference type="EMBL" id="MFD1043637.1"/>
    </source>
</evidence>
<name>A0ABW3LZA5_9GAMM</name>
<dbReference type="InterPro" id="IPR002881">
    <property type="entry name" value="DUF58"/>
</dbReference>
<gene>
    <name evidence="4" type="ORF">ACFQ2N_14885</name>
</gene>
<feature type="region of interest" description="Disordered" evidence="1">
    <location>
        <begin position="189"/>
        <end position="209"/>
    </location>
</feature>
<protein>
    <submittedName>
        <fullName evidence="4">DUF58 domain-containing protein</fullName>
    </submittedName>
</protein>
<reference evidence="5" key="1">
    <citation type="journal article" date="2019" name="Int. J. Syst. Evol. Microbiol.">
        <title>The Global Catalogue of Microorganisms (GCM) 10K type strain sequencing project: providing services to taxonomists for standard genome sequencing and annotation.</title>
        <authorList>
            <consortium name="The Broad Institute Genomics Platform"/>
            <consortium name="The Broad Institute Genome Sequencing Center for Infectious Disease"/>
            <person name="Wu L."/>
            <person name="Ma J."/>
        </authorList>
    </citation>
    <scope>NUCLEOTIDE SEQUENCE [LARGE SCALE GENOMIC DNA]</scope>
    <source>
        <strain evidence="5">CCUG 55854</strain>
    </source>
</reference>
<keyword evidence="2" id="KW-0472">Membrane</keyword>
<dbReference type="RefSeq" id="WP_162377214.1">
    <property type="nucleotide sequence ID" value="NZ_JBHTKN010000012.1"/>
</dbReference>
<comment type="caution">
    <text evidence="4">The sequence shown here is derived from an EMBL/GenBank/DDBJ whole genome shotgun (WGS) entry which is preliminary data.</text>
</comment>
<feature type="transmembrane region" description="Helical" evidence="2">
    <location>
        <begin position="33"/>
        <end position="56"/>
    </location>
</feature>
<dbReference type="PANTHER" id="PTHR34351">
    <property type="entry name" value="SLR1927 PROTEIN-RELATED"/>
    <property type="match status" value="1"/>
</dbReference>
<keyword evidence="2" id="KW-1133">Transmembrane helix</keyword>
<dbReference type="PANTHER" id="PTHR34351:SF1">
    <property type="entry name" value="SLR1927 PROTEIN"/>
    <property type="match status" value="1"/>
</dbReference>
<keyword evidence="5" id="KW-1185">Reference proteome</keyword>
<evidence type="ECO:0000256" key="1">
    <source>
        <dbReference type="SAM" id="MobiDB-lite"/>
    </source>
</evidence>
<evidence type="ECO:0000256" key="2">
    <source>
        <dbReference type="SAM" id="Phobius"/>
    </source>
</evidence>
<dbReference type="Pfam" id="PF01882">
    <property type="entry name" value="DUF58"/>
    <property type="match status" value="1"/>
</dbReference>
<feature type="domain" description="DUF58" evidence="3">
    <location>
        <begin position="217"/>
        <end position="255"/>
    </location>
</feature>
<keyword evidence="2" id="KW-0812">Transmembrane</keyword>
<proteinExistence type="predicted"/>
<evidence type="ECO:0000313" key="5">
    <source>
        <dbReference type="Proteomes" id="UP001597033"/>
    </source>
</evidence>
<dbReference type="EMBL" id="JBHTKN010000012">
    <property type="protein sequence ID" value="MFD1043637.1"/>
    <property type="molecule type" value="Genomic_DNA"/>
</dbReference>
<accession>A0ABW3LZA5</accession>
<sequence>MRQALRDLRRRLQAFERPRAPERMPVRIGRRRIYVLPTAFGLFYGVLVLAMVLGALNYNNNPALMLALLLGASGLASLIAAHLQLSGLQAEALSAEPVAAGELLWLRLSLAARDGRRRRGLRGDLDGASAFTGTGEDGTAELTLPVPTRRRGWLEPGRLRLSTTQPLGLARAWTRIWPRQQLLVYPRAEAHPPPLPDSGGDSEHSRVHPLGEEPHQLRAYRSGDAPRAIAWKHSARRDSLVVREYERALQQDVLLDWNALRALPYEARISRLAAWVDLAEREGRRYRLRLPGQPQLGPGRGLEHHHACLRALALLPDA</sequence>
<evidence type="ECO:0000259" key="3">
    <source>
        <dbReference type="Pfam" id="PF01882"/>
    </source>
</evidence>